<evidence type="ECO:0000313" key="1">
    <source>
        <dbReference type="EMBL" id="GAG63594.1"/>
    </source>
</evidence>
<comment type="caution">
    <text evidence="1">The sequence shown here is derived from an EMBL/GenBank/DDBJ whole genome shotgun (WGS) entry which is preliminary data.</text>
</comment>
<accession>X0Z3M1</accession>
<proteinExistence type="predicted"/>
<gene>
    <name evidence="1" type="ORF">S01H4_17661</name>
</gene>
<dbReference type="AlphaFoldDB" id="X0Z3M1"/>
<protein>
    <submittedName>
        <fullName evidence="1">Uncharacterized protein</fullName>
    </submittedName>
</protein>
<name>X0Z3M1_9ZZZZ</name>
<reference evidence="1" key="1">
    <citation type="journal article" date="2014" name="Front. Microbiol.">
        <title>High frequency of phylogenetically diverse reductive dehalogenase-homologous genes in deep subseafloor sedimentary metagenomes.</title>
        <authorList>
            <person name="Kawai M."/>
            <person name="Futagami T."/>
            <person name="Toyoda A."/>
            <person name="Takaki Y."/>
            <person name="Nishi S."/>
            <person name="Hori S."/>
            <person name="Arai W."/>
            <person name="Tsubouchi T."/>
            <person name="Morono Y."/>
            <person name="Uchiyama I."/>
            <person name="Ito T."/>
            <person name="Fujiyama A."/>
            <person name="Inagaki F."/>
            <person name="Takami H."/>
        </authorList>
    </citation>
    <scope>NUCLEOTIDE SEQUENCE</scope>
    <source>
        <strain evidence="1">Expedition CK06-06</strain>
    </source>
</reference>
<feature type="non-terminal residue" evidence="1">
    <location>
        <position position="1"/>
    </location>
</feature>
<dbReference type="EMBL" id="BART01007792">
    <property type="protein sequence ID" value="GAG63594.1"/>
    <property type="molecule type" value="Genomic_DNA"/>
</dbReference>
<organism evidence="1">
    <name type="scientific">marine sediment metagenome</name>
    <dbReference type="NCBI Taxonomy" id="412755"/>
    <lineage>
        <taxon>unclassified sequences</taxon>
        <taxon>metagenomes</taxon>
        <taxon>ecological metagenomes</taxon>
    </lineage>
</organism>
<sequence length="33" mass="3825">TSMTRIYTPANYETFALWFTVFLHNDVVVEMAG</sequence>